<dbReference type="EMBL" id="AP012489">
    <property type="protein sequence ID" value="BAN90557.1"/>
    <property type="molecule type" value="Genomic_DNA"/>
</dbReference>
<dbReference type="RefSeq" id="WP_022541829.1">
    <property type="nucleotide sequence ID" value="NC_022521.1"/>
</dbReference>
<dbReference type="Gene3D" id="2.40.50.100">
    <property type="match status" value="1"/>
</dbReference>
<dbReference type="KEGG" id="acj:ACAM_1088"/>
<accession>U3TAK1</accession>
<evidence type="ECO:0000256" key="3">
    <source>
        <dbReference type="ARBA" id="ARBA00022741"/>
    </source>
</evidence>
<dbReference type="GO" id="GO:0140359">
    <property type="term" value="F:ABC-type transporter activity"/>
    <property type="evidence" value="ECO:0007669"/>
    <property type="project" value="InterPro"/>
</dbReference>
<dbReference type="eggNOG" id="arCOG00175">
    <property type="taxonomic scope" value="Archaea"/>
</dbReference>
<evidence type="ECO:0000313" key="9">
    <source>
        <dbReference type="Proteomes" id="UP000016887"/>
    </source>
</evidence>
<sequence>MAGINLEGVTKRFGTTVALDSVSLEISDGEIFTLLGPSGCGKTTTLRVIAGFETPDEGRVYIGDRDVTMLKPYERNTAMVFQNYALWPHMRVFDNIAYGLKLRKLPRSEIVRRVRWAAELLEIDHLLDRYPHQLSGGQQQRVAVARAIVTEPEVLLMDEPLSNLDAHLRLKMREEIVRLQKRLGVTIVYVTHDQEEALSISHRVAVMNRGRVEQVGTPVEVYEKPATYFVATFIGRSTVLEGIVSEVLGSGMVRVMIEGGLSIVGTDMEGGLREGERVRVVIRPERVKAGSEYNGENVFEGTVSLAMFLGWRTQLKVEVGGQEITIYSDPRRAPAPGQPVRFYVDPEEAKVYRHTGSS</sequence>
<protein>
    <submittedName>
        <fullName evidence="8">ABC transporter ATP-binding protein</fullName>
    </submittedName>
</protein>
<keyword evidence="4 8" id="KW-0067">ATP-binding</keyword>
<dbReference type="Gene3D" id="3.40.50.300">
    <property type="entry name" value="P-loop containing nucleotide triphosphate hydrolases"/>
    <property type="match status" value="1"/>
</dbReference>
<dbReference type="CDD" id="cd03301">
    <property type="entry name" value="ABC_MalK_N"/>
    <property type="match status" value="1"/>
</dbReference>
<dbReference type="Pfam" id="PF00005">
    <property type="entry name" value="ABC_tran"/>
    <property type="match status" value="1"/>
</dbReference>
<evidence type="ECO:0000256" key="5">
    <source>
        <dbReference type="ARBA" id="ARBA00022967"/>
    </source>
</evidence>
<keyword evidence="3" id="KW-0547">Nucleotide-binding</keyword>
<dbReference type="InterPro" id="IPR008995">
    <property type="entry name" value="Mo/tungstate-bd_C_term_dom"/>
</dbReference>
<keyword evidence="2" id="KW-1003">Cell membrane</keyword>
<dbReference type="Proteomes" id="UP000016887">
    <property type="component" value="Chromosome"/>
</dbReference>
<dbReference type="PANTHER" id="PTHR43875:SF15">
    <property type="entry name" value="TREHALOSE IMPORT ATP-BINDING PROTEIN SUGC"/>
    <property type="match status" value="1"/>
</dbReference>
<dbReference type="InterPro" id="IPR012340">
    <property type="entry name" value="NA-bd_OB-fold"/>
</dbReference>
<evidence type="ECO:0000313" key="8">
    <source>
        <dbReference type="EMBL" id="BAN90557.1"/>
    </source>
</evidence>
<feature type="domain" description="ABC transporter" evidence="7">
    <location>
        <begin position="4"/>
        <end position="234"/>
    </location>
</feature>
<dbReference type="InterPro" id="IPR027417">
    <property type="entry name" value="P-loop_NTPase"/>
</dbReference>
<dbReference type="InterPro" id="IPR013611">
    <property type="entry name" value="Transp-assoc_OB_typ2"/>
</dbReference>
<dbReference type="SMART" id="SM00382">
    <property type="entry name" value="AAA"/>
    <property type="match status" value="1"/>
</dbReference>
<dbReference type="AlphaFoldDB" id="U3TAK1"/>
<dbReference type="SUPFAM" id="SSF52540">
    <property type="entry name" value="P-loop containing nucleoside triphosphate hydrolases"/>
    <property type="match status" value="1"/>
</dbReference>
<keyword evidence="6" id="KW-0472">Membrane</keyword>
<dbReference type="InterPro" id="IPR047641">
    <property type="entry name" value="ABC_transpr_MalK/UgpC-like"/>
</dbReference>
<dbReference type="GO" id="GO:0016887">
    <property type="term" value="F:ATP hydrolysis activity"/>
    <property type="evidence" value="ECO:0007669"/>
    <property type="project" value="InterPro"/>
</dbReference>
<organism evidence="8 9">
    <name type="scientific">Aeropyrum camini SY1 = JCM 12091</name>
    <dbReference type="NCBI Taxonomy" id="1198449"/>
    <lineage>
        <taxon>Archaea</taxon>
        <taxon>Thermoproteota</taxon>
        <taxon>Thermoprotei</taxon>
        <taxon>Desulfurococcales</taxon>
        <taxon>Desulfurococcaceae</taxon>
        <taxon>Aeropyrum</taxon>
    </lineage>
</organism>
<keyword evidence="9" id="KW-1185">Reference proteome</keyword>
<dbReference type="GO" id="GO:0005524">
    <property type="term" value="F:ATP binding"/>
    <property type="evidence" value="ECO:0007669"/>
    <property type="project" value="UniProtKB-KW"/>
</dbReference>
<proteinExistence type="predicted"/>
<gene>
    <name evidence="8" type="ORF">ACAM_1088</name>
</gene>
<evidence type="ECO:0000256" key="4">
    <source>
        <dbReference type="ARBA" id="ARBA00022840"/>
    </source>
</evidence>
<reference evidence="8 9" key="1">
    <citation type="journal article" date="2013" name="Appl. Environ. Microbiol.">
        <title>Variation of the Virus-Related Elements within Syntenic Genomes of the Hyperthermophilic Archaeon Aeropyrum.</title>
        <authorList>
            <person name="Daifuku T."/>
            <person name="Yoshida T."/>
            <person name="Kitamura T."/>
            <person name="Kawaichi S."/>
            <person name="Inoue T."/>
            <person name="Nomura K."/>
            <person name="Yoshida Y."/>
            <person name="Kuno S."/>
            <person name="Sako Y."/>
        </authorList>
    </citation>
    <scope>NUCLEOTIDE SEQUENCE [LARGE SCALE GENOMIC DNA]</scope>
    <source>
        <strain evidence="8 9">SY1</strain>
    </source>
</reference>
<dbReference type="SUPFAM" id="SSF50331">
    <property type="entry name" value="MOP-like"/>
    <property type="match status" value="1"/>
</dbReference>
<dbReference type="GeneID" id="17110408"/>
<keyword evidence="1" id="KW-0813">Transport</keyword>
<dbReference type="InterPro" id="IPR015855">
    <property type="entry name" value="ABC_transpr_MalK-like"/>
</dbReference>
<dbReference type="Gene3D" id="2.40.50.140">
    <property type="entry name" value="Nucleic acid-binding proteins"/>
    <property type="match status" value="1"/>
</dbReference>
<name>U3TAK1_9CREN</name>
<dbReference type="Pfam" id="PF08402">
    <property type="entry name" value="TOBE_2"/>
    <property type="match status" value="1"/>
</dbReference>
<dbReference type="FunFam" id="3.40.50.300:FF:000042">
    <property type="entry name" value="Maltose/maltodextrin ABC transporter, ATP-binding protein"/>
    <property type="match status" value="1"/>
</dbReference>
<dbReference type="PROSITE" id="PS50893">
    <property type="entry name" value="ABC_TRANSPORTER_2"/>
    <property type="match status" value="1"/>
</dbReference>
<dbReference type="PANTHER" id="PTHR43875">
    <property type="entry name" value="MALTODEXTRIN IMPORT ATP-BINDING PROTEIN MSMX"/>
    <property type="match status" value="1"/>
</dbReference>
<evidence type="ECO:0000256" key="1">
    <source>
        <dbReference type="ARBA" id="ARBA00022448"/>
    </source>
</evidence>
<dbReference type="STRING" id="1198449.ACAM_1088"/>
<dbReference type="InterPro" id="IPR003439">
    <property type="entry name" value="ABC_transporter-like_ATP-bd"/>
</dbReference>
<dbReference type="PATRIC" id="fig|1198449.6.peg.1099"/>
<dbReference type="InterPro" id="IPR017871">
    <property type="entry name" value="ABC_transporter-like_CS"/>
</dbReference>
<dbReference type="GO" id="GO:0008643">
    <property type="term" value="P:carbohydrate transport"/>
    <property type="evidence" value="ECO:0007669"/>
    <property type="project" value="InterPro"/>
</dbReference>
<dbReference type="GO" id="GO:0055052">
    <property type="term" value="C:ATP-binding cassette (ABC) transporter complex, substrate-binding subunit-containing"/>
    <property type="evidence" value="ECO:0007669"/>
    <property type="project" value="TreeGrafter"/>
</dbReference>
<evidence type="ECO:0000259" key="7">
    <source>
        <dbReference type="PROSITE" id="PS50893"/>
    </source>
</evidence>
<keyword evidence="5" id="KW-1278">Translocase</keyword>
<evidence type="ECO:0000256" key="2">
    <source>
        <dbReference type="ARBA" id="ARBA00022475"/>
    </source>
</evidence>
<evidence type="ECO:0000256" key="6">
    <source>
        <dbReference type="ARBA" id="ARBA00023136"/>
    </source>
</evidence>
<dbReference type="PROSITE" id="PS00211">
    <property type="entry name" value="ABC_TRANSPORTER_1"/>
    <property type="match status" value="1"/>
</dbReference>
<dbReference type="InterPro" id="IPR003593">
    <property type="entry name" value="AAA+_ATPase"/>
</dbReference>